<feature type="repeat" description="WD" evidence="3">
    <location>
        <begin position="86"/>
        <end position="120"/>
    </location>
</feature>
<reference evidence="5" key="1">
    <citation type="journal article" date="2024" name="Algal Res.">
        <title>Biochemical, toxicological and genomic investigation of a high-biomass producing Limnothrix strain isolated from Italian shallow drinking water reservoir.</title>
        <authorList>
            <person name="Simonazzi M."/>
            <person name="Shishido T.K."/>
            <person name="Delbaje E."/>
            <person name="Wahlsten M."/>
            <person name="Fewer D.P."/>
            <person name="Sivonen K."/>
            <person name="Pezzolesi L."/>
            <person name="Pistocchi R."/>
        </authorList>
    </citation>
    <scope>NUCLEOTIDE SEQUENCE [LARGE SCALE GENOMIC DNA]</scope>
    <source>
        <strain evidence="5">LRLZ20PSL1</strain>
    </source>
</reference>
<protein>
    <submittedName>
        <fullName evidence="4">Uncharacterized protein</fullName>
    </submittedName>
</protein>
<dbReference type="InterPro" id="IPR036322">
    <property type="entry name" value="WD40_repeat_dom_sf"/>
</dbReference>
<dbReference type="PROSITE" id="PS50082">
    <property type="entry name" value="WD_REPEATS_2"/>
    <property type="match status" value="3"/>
</dbReference>
<dbReference type="EMBL" id="JAZAQF010000099">
    <property type="protein sequence ID" value="MFG3819664.1"/>
    <property type="molecule type" value="Genomic_DNA"/>
</dbReference>
<feature type="non-terminal residue" evidence="4">
    <location>
        <position position="1"/>
    </location>
</feature>
<dbReference type="PROSITE" id="PS00678">
    <property type="entry name" value="WD_REPEATS_1"/>
    <property type="match status" value="1"/>
</dbReference>
<feature type="repeat" description="WD" evidence="3">
    <location>
        <begin position="167"/>
        <end position="208"/>
    </location>
</feature>
<comment type="caution">
    <text evidence="4">The sequence shown here is derived from an EMBL/GenBank/DDBJ whole genome shotgun (WGS) entry which is preliminary data.</text>
</comment>
<feature type="non-terminal residue" evidence="4">
    <location>
        <position position="218"/>
    </location>
</feature>
<dbReference type="Proteomes" id="UP001604335">
    <property type="component" value="Unassembled WGS sequence"/>
</dbReference>
<keyword evidence="2" id="KW-0677">Repeat</keyword>
<dbReference type="InterPro" id="IPR015943">
    <property type="entry name" value="WD40/YVTN_repeat-like_dom_sf"/>
</dbReference>
<dbReference type="RefSeq" id="WP_393015661.1">
    <property type="nucleotide sequence ID" value="NZ_JAZAQF010000099.1"/>
</dbReference>
<evidence type="ECO:0000256" key="3">
    <source>
        <dbReference type="PROSITE-ProRule" id="PRU00221"/>
    </source>
</evidence>
<evidence type="ECO:0000256" key="2">
    <source>
        <dbReference type="ARBA" id="ARBA00022737"/>
    </source>
</evidence>
<dbReference type="Gene3D" id="2.130.10.10">
    <property type="entry name" value="YVTN repeat-like/Quinoprotein amine dehydrogenase"/>
    <property type="match status" value="1"/>
</dbReference>
<dbReference type="InterPro" id="IPR020472">
    <property type="entry name" value="WD40_PAC1"/>
</dbReference>
<sequence length="218" mass="24882">LKRGHNVIIKEIKDLRYTCKITINRKTTIYAELLFSNNPFKKNRGSQVYLEKELKHQLANEIKIEYADWSEDESSWKVIQQQPERLVHHINKVRAGCFSLDSQYIATGSDDCSVKLWDLDGNCISTLIGHTALVSHLQFLDETVLLSASNDGTIVLRDVKEKKRMQIQAHSSYITAVDYCSERGLIATASEDRTVAIWTLHGKKISQIESNGQLYTQI</sequence>
<dbReference type="PRINTS" id="PR00320">
    <property type="entry name" value="GPROTEINBRPT"/>
</dbReference>
<proteinExistence type="predicted"/>
<dbReference type="SMART" id="SM00320">
    <property type="entry name" value="WD40"/>
    <property type="match status" value="3"/>
</dbReference>
<name>A0ABW7CEU6_9CYAN</name>
<feature type="repeat" description="WD" evidence="3">
    <location>
        <begin position="127"/>
        <end position="167"/>
    </location>
</feature>
<dbReference type="Pfam" id="PF00400">
    <property type="entry name" value="WD40"/>
    <property type="match status" value="3"/>
</dbReference>
<organism evidence="4 5">
    <name type="scientific">Limnothrix redekei LRLZ20PSL1</name>
    <dbReference type="NCBI Taxonomy" id="3112953"/>
    <lineage>
        <taxon>Bacteria</taxon>
        <taxon>Bacillati</taxon>
        <taxon>Cyanobacteriota</taxon>
        <taxon>Cyanophyceae</taxon>
        <taxon>Pseudanabaenales</taxon>
        <taxon>Pseudanabaenaceae</taxon>
        <taxon>Limnothrix</taxon>
    </lineage>
</organism>
<gene>
    <name evidence="4" type="ORF">VPK24_18625</name>
</gene>
<dbReference type="PANTHER" id="PTHR22847:SF637">
    <property type="entry name" value="WD REPEAT DOMAIN 5B"/>
    <property type="match status" value="1"/>
</dbReference>
<dbReference type="SUPFAM" id="SSF50978">
    <property type="entry name" value="WD40 repeat-like"/>
    <property type="match status" value="1"/>
</dbReference>
<dbReference type="InterPro" id="IPR019775">
    <property type="entry name" value="WD40_repeat_CS"/>
</dbReference>
<keyword evidence="1 3" id="KW-0853">WD repeat</keyword>
<dbReference type="InterPro" id="IPR001680">
    <property type="entry name" value="WD40_rpt"/>
</dbReference>
<evidence type="ECO:0000313" key="5">
    <source>
        <dbReference type="Proteomes" id="UP001604335"/>
    </source>
</evidence>
<evidence type="ECO:0000313" key="4">
    <source>
        <dbReference type="EMBL" id="MFG3819664.1"/>
    </source>
</evidence>
<dbReference type="PANTHER" id="PTHR22847">
    <property type="entry name" value="WD40 REPEAT PROTEIN"/>
    <property type="match status" value="1"/>
</dbReference>
<keyword evidence="5" id="KW-1185">Reference proteome</keyword>
<accession>A0ABW7CEU6</accession>
<dbReference type="PROSITE" id="PS50294">
    <property type="entry name" value="WD_REPEATS_REGION"/>
    <property type="match status" value="2"/>
</dbReference>
<evidence type="ECO:0000256" key="1">
    <source>
        <dbReference type="ARBA" id="ARBA00022574"/>
    </source>
</evidence>